<keyword evidence="3" id="KW-1185">Reference proteome</keyword>
<gene>
    <name evidence="2" type="ORF">OJ997_16635</name>
</gene>
<organism evidence="2 3">
    <name type="scientific">Solirubrobacter phytolaccae</name>
    <dbReference type="NCBI Taxonomy" id="1404360"/>
    <lineage>
        <taxon>Bacteria</taxon>
        <taxon>Bacillati</taxon>
        <taxon>Actinomycetota</taxon>
        <taxon>Thermoleophilia</taxon>
        <taxon>Solirubrobacterales</taxon>
        <taxon>Solirubrobacteraceae</taxon>
        <taxon>Solirubrobacter</taxon>
    </lineage>
</organism>
<proteinExistence type="predicted"/>
<feature type="compositionally biased region" description="Basic residues" evidence="1">
    <location>
        <begin position="211"/>
        <end position="220"/>
    </location>
</feature>
<comment type="caution">
    <text evidence="2">The sequence shown here is derived from an EMBL/GenBank/DDBJ whole genome shotgun (WGS) entry which is preliminary data.</text>
</comment>
<dbReference type="EMBL" id="JAPDDP010000028">
    <property type="protein sequence ID" value="MDA0181932.1"/>
    <property type="molecule type" value="Genomic_DNA"/>
</dbReference>
<evidence type="ECO:0000313" key="3">
    <source>
        <dbReference type="Proteomes" id="UP001147653"/>
    </source>
</evidence>
<accession>A0A9X3NII6</accession>
<evidence type="ECO:0000256" key="1">
    <source>
        <dbReference type="SAM" id="MobiDB-lite"/>
    </source>
</evidence>
<evidence type="ECO:0000313" key="2">
    <source>
        <dbReference type="EMBL" id="MDA0181932.1"/>
    </source>
</evidence>
<dbReference type="RefSeq" id="WP_270026289.1">
    <property type="nucleotide sequence ID" value="NZ_JAPDDP010000028.1"/>
</dbReference>
<name>A0A9X3NII6_9ACTN</name>
<dbReference type="AlphaFoldDB" id="A0A9X3NII6"/>
<sequence length="331" mass="36468">MAWRLASRTLAEGVERRRARVAENPSWTGYELLARGLRWIDEVDESQRLFHAAAVDLIERMERLGRGDGAMWARATGFFRMAGEPESAREWARRAIDGLDAPTAVDTLFAGGDVDAALALAQREGIRTLAVELVEAARDGDLARLDAVAAKPVREIVGGRFAPFEAGGVYPLDSWDWLELAHLARARLAGEPAPTHTEMLSRSGLLGPERRRPRAVRHRPGGTDRITVPGRDGAPLEALVDRESPDYVELRLDPRPDSYLALGFDWTDGDGYTGSLFVEPRSSPQDVLPFQGKDLREVIDAAVDWLESIDEPWAARTLRTVAGQIETRGSG</sequence>
<protein>
    <submittedName>
        <fullName evidence="2">Uncharacterized protein</fullName>
    </submittedName>
</protein>
<dbReference type="Proteomes" id="UP001147653">
    <property type="component" value="Unassembled WGS sequence"/>
</dbReference>
<feature type="region of interest" description="Disordered" evidence="1">
    <location>
        <begin position="211"/>
        <end position="232"/>
    </location>
</feature>
<reference evidence="2" key="1">
    <citation type="submission" date="2022-10" db="EMBL/GenBank/DDBJ databases">
        <title>The WGS of Solirubrobacter phytolaccae KCTC 29190.</title>
        <authorList>
            <person name="Jiang Z."/>
        </authorList>
    </citation>
    <scope>NUCLEOTIDE SEQUENCE</scope>
    <source>
        <strain evidence="2">KCTC 29190</strain>
    </source>
</reference>